<gene>
    <name evidence="2" type="ORF">TRFO_34612</name>
</gene>
<evidence type="ECO:0000256" key="1">
    <source>
        <dbReference type="ARBA" id="ARBA00022741"/>
    </source>
</evidence>
<dbReference type="VEuPathDB" id="TrichDB:TRFO_34612"/>
<dbReference type="EMBL" id="MLAK01001027">
    <property type="protein sequence ID" value="OHS99002.1"/>
    <property type="molecule type" value="Genomic_DNA"/>
</dbReference>
<keyword evidence="1" id="KW-0547">Nucleotide-binding</keyword>
<keyword evidence="3" id="KW-1185">Reference proteome</keyword>
<name>A0A1J4JIM6_9EUKA</name>
<evidence type="ECO:0000313" key="3">
    <source>
        <dbReference type="Proteomes" id="UP000179807"/>
    </source>
</evidence>
<accession>A0A1J4JIM6</accession>
<dbReference type="NCBIfam" id="TIGR00231">
    <property type="entry name" value="small_GTP"/>
    <property type="match status" value="1"/>
</dbReference>
<dbReference type="GO" id="GO:0005525">
    <property type="term" value="F:GTP binding"/>
    <property type="evidence" value="ECO:0007669"/>
    <property type="project" value="InterPro"/>
</dbReference>
<dbReference type="PROSITE" id="PS51420">
    <property type="entry name" value="RHO"/>
    <property type="match status" value="1"/>
</dbReference>
<dbReference type="AlphaFoldDB" id="A0A1J4JIM6"/>
<sequence>MEQIQSKFVTPTLKVVIVGDTFVGKTSIIQKYHENIFEDCYVNTVGTAFQSVDVPLPSSSCTHSNSTTHNYLADNNNHNNNHQNHRNSSINQSAGTQYNHIECKNAGQAFTSQNHSMNHSMNNSPSSIRLHIWDTAGQERYANLGQLYYRKANIVLLVFDISSLLSFKNLKNRRIPSVMETAPEKVKYILVGNKIDRNSEREVSDEKISKLRQKYNIPIYIETSAKTGQGISKLFQTIAEQFEFPKYEVNLPSVSIKNTTTKENNGCC</sequence>
<dbReference type="InterPro" id="IPR005225">
    <property type="entry name" value="Small_GTP-bd"/>
</dbReference>
<dbReference type="GeneID" id="94844459"/>
<organism evidence="2 3">
    <name type="scientific">Tritrichomonas foetus</name>
    <dbReference type="NCBI Taxonomy" id="1144522"/>
    <lineage>
        <taxon>Eukaryota</taxon>
        <taxon>Metamonada</taxon>
        <taxon>Parabasalia</taxon>
        <taxon>Tritrichomonadida</taxon>
        <taxon>Tritrichomonadidae</taxon>
        <taxon>Tritrichomonas</taxon>
    </lineage>
</organism>
<dbReference type="InterPro" id="IPR001806">
    <property type="entry name" value="Small_GTPase"/>
</dbReference>
<dbReference type="SMART" id="SM00174">
    <property type="entry name" value="RHO"/>
    <property type="match status" value="1"/>
</dbReference>
<dbReference type="PANTHER" id="PTHR47978">
    <property type="match status" value="1"/>
</dbReference>
<dbReference type="CDD" id="cd00154">
    <property type="entry name" value="Rab"/>
    <property type="match status" value="1"/>
</dbReference>
<dbReference type="PRINTS" id="PR00449">
    <property type="entry name" value="RASTRNSFRMNG"/>
</dbReference>
<protein>
    <submittedName>
        <fullName evidence="2">Small GTPase rab5</fullName>
    </submittedName>
</protein>
<evidence type="ECO:0000313" key="2">
    <source>
        <dbReference type="EMBL" id="OHS99002.1"/>
    </source>
</evidence>
<dbReference type="RefSeq" id="XP_068352139.1">
    <property type="nucleotide sequence ID" value="XM_068509755.1"/>
</dbReference>
<dbReference type="Pfam" id="PF00071">
    <property type="entry name" value="Ras"/>
    <property type="match status" value="2"/>
</dbReference>
<dbReference type="InterPro" id="IPR027417">
    <property type="entry name" value="P-loop_NTPase"/>
</dbReference>
<dbReference type="Proteomes" id="UP000179807">
    <property type="component" value="Unassembled WGS sequence"/>
</dbReference>
<dbReference type="PROSITE" id="PS51419">
    <property type="entry name" value="RAB"/>
    <property type="match status" value="1"/>
</dbReference>
<dbReference type="GO" id="GO:0003924">
    <property type="term" value="F:GTPase activity"/>
    <property type="evidence" value="ECO:0007669"/>
    <property type="project" value="InterPro"/>
</dbReference>
<dbReference type="SMART" id="SM00175">
    <property type="entry name" value="RAB"/>
    <property type="match status" value="1"/>
</dbReference>
<dbReference type="PROSITE" id="PS51421">
    <property type="entry name" value="RAS"/>
    <property type="match status" value="1"/>
</dbReference>
<proteinExistence type="predicted"/>
<dbReference type="Gene3D" id="3.40.50.300">
    <property type="entry name" value="P-loop containing nucleotide triphosphate hydrolases"/>
    <property type="match status" value="1"/>
</dbReference>
<comment type="caution">
    <text evidence="2">The sequence shown here is derived from an EMBL/GenBank/DDBJ whole genome shotgun (WGS) entry which is preliminary data.</text>
</comment>
<dbReference type="SUPFAM" id="SSF52540">
    <property type="entry name" value="P-loop containing nucleoside triphosphate hydrolases"/>
    <property type="match status" value="1"/>
</dbReference>
<reference evidence="2" key="1">
    <citation type="submission" date="2016-10" db="EMBL/GenBank/DDBJ databases">
        <authorList>
            <person name="Benchimol M."/>
            <person name="Almeida L.G."/>
            <person name="Vasconcelos A.T."/>
            <person name="Perreira-Neves A."/>
            <person name="Rosa I.A."/>
            <person name="Tasca T."/>
            <person name="Bogo M.R."/>
            <person name="de Souza W."/>
        </authorList>
    </citation>
    <scope>NUCLEOTIDE SEQUENCE [LARGE SCALE GENOMIC DNA]</scope>
    <source>
        <strain evidence="2">K</strain>
    </source>
</reference>
<dbReference type="SMART" id="SM00173">
    <property type="entry name" value="RAS"/>
    <property type="match status" value="1"/>
</dbReference>